<dbReference type="InterPro" id="IPR045063">
    <property type="entry name" value="Dynamin_N"/>
</dbReference>
<evidence type="ECO:0000256" key="5">
    <source>
        <dbReference type="ARBA" id="ARBA00023134"/>
    </source>
</evidence>
<evidence type="ECO:0000256" key="7">
    <source>
        <dbReference type="SAM" id="Coils"/>
    </source>
</evidence>
<feature type="region of interest" description="Disordered" evidence="8">
    <location>
        <begin position="45"/>
        <end position="75"/>
    </location>
</feature>
<dbReference type="Pfam" id="PF00350">
    <property type="entry name" value="Dynamin_N"/>
    <property type="match status" value="1"/>
</dbReference>
<evidence type="ECO:0000256" key="6">
    <source>
        <dbReference type="ARBA" id="ARBA00023136"/>
    </source>
</evidence>
<keyword evidence="5" id="KW-0342">GTP-binding</keyword>
<protein>
    <recommendedName>
        <fullName evidence="9">Dynamin-type G domain-containing protein</fullName>
    </recommendedName>
</protein>
<feature type="domain" description="Dynamin-type G" evidence="9">
    <location>
        <begin position="251"/>
        <end position="524"/>
    </location>
</feature>
<evidence type="ECO:0000256" key="8">
    <source>
        <dbReference type="SAM" id="MobiDB-lite"/>
    </source>
</evidence>
<keyword evidence="3" id="KW-0378">Hydrolase</keyword>
<comment type="subcellular location">
    <subcellularLocation>
        <location evidence="1">Membrane</location>
    </subcellularLocation>
</comment>
<dbReference type="InterPro" id="IPR027417">
    <property type="entry name" value="P-loop_NTPase"/>
</dbReference>
<evidence type="ECO:0000313" key="10">
    <source>
        <dbReference type="EMBL" id="KAL0091835.1"/>
    </source>
</evidence>
<feature type="compositionally biased region" description="Low complexity" evidence="8">
    <location>
        <begin position="46"/>
        <end position="75"/>
    </location>
</feature>
<name>A0ABR3B7J0_PHYBL</name>
<feature type="coiled-coil region" evidence="7">
    <location>
        <begin position="793"/>
        <end position="820"/>
    </location>
</feature>
<dbReference type="InterPro" id="IPR030381">
    <property type="entry name" value="G_DYNAMIN_dom"/>
</dbReference>
<evidence type="ECO:0000256" key="4">
    <source>
        <dbReference type="ARBA" id="ARBA00023054"/>
    </source>
</evidence>
<dbReference type="PANTHER" id="PTHR10465:SF0">
    <property type="entry name" value="SARCALUMENIN"/>
    <property type="match status" value="1"/>
</dbReference>
<sequence length="858" mass="96049">MSEHNFAGSSFMSNRRSLRRNSAPLVESLDDSYFSMPTKSLDLRQSTLSSKSPLFSSPLPSPTTSTNATNSTSATSLTAARIHQHRLNAAQEQRTYRDSCQRLMTHIGAVIGMCDDLRQSSKHRSAIYYPAPRRTAPLRSQTLSAIANDYHHLETASQPDMGSPSSIIDSVRRSSVHSAMEPLTVFSRQVEKNRLIQTDFGKDLSILNLELKVGHESTDLSTLENQSIANLLEDKLSQCIRHLENLHTRVADTSSKVLVTGDLNSGKSTFVNALLKRELLPADQQPCTSMFCEVLDSTLNDGLEQVHAIPDVQKYNRLDPATYHIVEMRHLYKVITDQFDLYKMLKIYASDARSTQESLLHNGVVDIALIDSPGLNTDSVKTTAVFARQEEIDVVVFVVSAENHFTLSGKEFLWNAANEKTHIFIVVNRFDSIRDKDRCKRLILEQIRQLSPSTYADADDLVHFVSAGNVDLEPGSRKLDAPDFARLEERLRAFVLGNRTKSKLSPAKHYLVKLLTDINVLSQANKQMAGQEYEEATEALQKDLPAYEHLLRVRDRLLNQVEKVAESTVSTIQKNTIARLNTAVEHVEAAIQGIEYPGIFLVWQYAQDIADSMSQSLLKEVRQAEQIARQDTSLCVDRIHDMGTEHLGNYPRVADVENMLVKNNSRRVEVTVEATDFFDLVFDEKLSGAALSLGAAAMVGGRMLGFKDAVSSIWSVSNMVGAQNIRRLVVPVVSIAGIGLAAYVVSDMRSAVERKLVKKFQIAARETSHVEAHGQRISRESRKVLRMEGWEIHTRLQKAIENKEQKRSEMEIMAHDSQETLTYFNSLLEKSVLLLDNVNAVQIEANGIQSKEIEEKAC</sequence>
<keyword evidence="11" id="KW-1185">Reference proteome</keyword>
<evidence type="ECO:0000259" key="9">
    <source>
        <dbReference type="PROSITE" id="PS51718"/>
    </source>
</evidence>
<dbReference type="InterPro" id="IPR027094">
    <property type="entry name" value="Mitofusin_fam"/>
</dbReference>
<dbReference type="EMBL" id="JBCLYO010000003">
    <property type="protein sequence ID" value="KAL0091835.1"/>
    <property type="molecule type" value="Genomic_DNA"/>
</dbReference>
<evidence type="ECO:0000313" key="11">
    <source>
        <dbReference type="Proteomes" id="UP001448207"/>
    </source>
</evidence>
<comment type="caution">
    <text evidence="10">The sequence shown here is derived from an EMBL/GenBank/DDBJ whole genome shotgun (WGS) entry which is preliminary data.</text>
</comment>
<keyword evidence="2" id="KW-0547">Nucleotide-binding</keyword>
<evidence type="ECO:0000256" key="2">
    <source>
        <dbReference type="ARBA" id="ARBA00022741"/>
    </source>
</evidence>
<gene>
    <name evidence="10" type="ORF">J3Q64DRAFT_1725525</name>
</gene>
<evidence type="ECO:0000256" key="1">
    <source>
        <dbReference type="ARBA" id="ARBA00004370"/>
    </source>
</evidence>
<accession>A0ABR3B7J0</accession>
<dbReference type="Proteomes" id="UP001448207">
    <property type="component" value="Unassembled WGS sequence"/>
</dbReference>
<dbReference type="SUPFAM" id="SSF52540">
    <property type="entry name" value="P-loop containing nucleoside triphosphate hydrolases"/>
    <property type="match status" value="1"/>
</dbReference>
<keyword evidence="6" id="KW-0472">Membrane</keyword>
<keyword evidence="4 7" id="KW-0175">Coiled coil</keyword>
<organism evidence="10 11">
    <name type="scientific">Phycomyces blakesleeanus</name>
    <dbReference type="NCBI Taxonomy" id="4837"/>
    <lineage>
        <taxon>Eukaryota</taxon>
        <taxon>Fungi</taxon>
        <taxon>Fungi incertae sedis</taxon>
        <taxon>Mucoromycota</taxon>
        <taxon>Mucoromycotina</taxon>
        <taxon>Mucoromycetes</taxon>
        <taxon>Mucorales</taxon>
        <taxon>Phycomycetaceae</taxon>
        <taxon>Phycomyces</taxon>
    </lineage>
</organism>
<proteinExistence type="predicted"/>
<dbReference type="PROSITE" id="PS51718">
    <property type="entry name" value="G_DYNAMIN_2"/>
    <property type="match status" value="1"/>
</dbReference>
<dbReference type="Gene3D" id="3.40.50.300">
    <property type="entry name" value="P-loop containing nucleotide triphosphate hydrolases"/>
    <property type="match status" value="1"/>
</dbReference>
<reference evidence="10 11" key="1">
    <citation type="submission" date="2024-04" db="EMBL/GenBank/DDBJ databases">
        <title>Symmetric and asymmetric DNA N6-adenine methylation regulates different biological responses in Mucorales.</title>
        <authorList>
            <consortium name="Lawrence Berkeley National Laboratory"/>
            <person name="Lax C."/>
            <person name="Mondo S.J."/>
            <person name="Osorio-Concepcion M."/>
            <person name="Muszewska A."/>
            <person name="Corrochano-Luque M."/>
            <person name="Gutierrez G."/>
            <person name="Riley R."/>
            <person name="Lipzen A."/>
            <person name="Guo J."/>
            <person name="Hundley H."/>
            <person name="Amirebrahimi M."/>
            <person name="Ng V."/>
            <person name="Lorenzo-Gutierrez D."/>
            <person name="Binder U."/>
            <person name="Yang J."/>
            <person name="Song Y."/>
            <person name="Canovas D."/>
            <person name="Navarro E."/>
            <person name="Freitag M."/>
            <person name="Gabaldon T."/>
            <person name="Grigoriev I.V."/>
            <person name="Corrochano L.M."/>
            <person name="Nicolas F.E."/>
            <person name="Garre V."/>
        </authorList>
    </citation>
    <scope>NUCLEOTIDE SEQUENCE [LARGE SCALE GENOMIC DNA]</scope>
    <source>
        <strain evidence="10 11">L51</strain>
    </source>
</reference>
<evidence type="ECO:0000256" key="3">
    <source>
        <dbReference type="ARBA" id="ARBA00022801"/>
    </source>
</evidence>
<dbReference type="PANTHER" id="PTHR10465">
    <property type="entry name" value="TRANSMEMBRANE GTPASE FZO1"/>
    <property type="match status" value="1"/>
</dbReference>